<gene>
    <name evidence="1" type="ORF">B0H94_10296</name>
</gene>
<comment type="caution">
    <text evidence="1">The sequence shown here is derived from an EMBL/GenBank/DDBJ whole genome shotgun (WGS) entry which is preliminary data.</text>
</comment>
<dbReference type="SUPFAM" id="SSF160755">
    <property type="entry name" value="YugN-like"/>
    <property type="match status" value="1"/>
</dbReference>
<protein>
    <submittedName>
        <fullName evidence="1">YugN-like protein</fullName>
    </submittedName>
</protein>
<dbReference type="AlphaFoldDB" id="A0A2P8HX70"/>
<keyword evidence="2" id="KW-1185">Reference proteome</keyword>
<accession>A0A2P8HX70</accession>
<evidence type="ECO:0000313" key="2">
    <source>
        <dbReference type="Proteomes" id="UP000242310"/>
    </source>
</evidence>
<dbReference type="RefSeq" id="WP_106587542.1">
    <property type="nucleotide sequence ID" value="NZ_PYAV01000002.1"/>
</dbReference>
<sequence>MKITGFDVQEKEINFAQLSRIMSDLSFIHEGQWDYERVTFDVKMLDATDEATYFLRQQAVAISGEIPKDNAVVKLLTPVLGRHYYPHGVEYDEEFPEKIVAKCESKLKQLEGELNELGV</sequence>
<dbReference type="InterPro" id="IPR036491">
    <property type="entry name" value="YugN-like_sf"/>
</dbReference>
<dbReference type="Pfam" id="PF08868">
    <property type="entry name" value="YugN"/>
    <property type="match status" value="1"/>
</dbReference>
<evidence type="ECO:0000313" key="1">
    <source>
        <dbReference type="EMBL" id="PSL50820.1"/>
    </source>
</evidence>
<dbReference type="Gene3D" id="3.30.310.100">
    <property type="entry name" value="YugN-like"/>
    <property type="match status" value="1"/>
</dbReference>
<dbReference type="InterPro" id="IPR014967">
    <property type="entry name" value="Uncharacterised_YugN-like"/>
</dbReference>
<reference evidence="1 2" key="1">
    <citation type="submission" date="2018-03" db="EMBL/GenBank/DDBJ databases">
        <title>Genomic Encyclopedia of Type Strains, Phase III (KMG-III): the genomes of soil and plant-associated and newly described type strains.</title>
        <authorList>
            <person name="Whitman W."/>
        </authorList>
    </citation>
    <scope>NUCLEOTIDE SEQUENCE [LARGE SCALE GENOMIC DNA]</scope>
    <source>
        <strain evidence="1 2">CGMCC 1.07653</strain>
    </source>
</reference>
<organism evidence="1 2">
    <name type="scientific">Salsuginibacillus halophilus</name>
    <dbReference type="NCBI Taxonomy" id="517424"/>
    <lineage>
        <taxon>Bacteria</taxon>
        <taxon>Bacillati</taxon>
        <taxon>Bacillota</taxon>
        <taxon>Bacilli</taxon>
        <taxon>Bacillales</taxon>
        <taxon>Bacillaceae</taxon>
        <taxon>Salsuginibacillus</taxon>
    </lineage>
</organism>
<dbReference type="EMBL" id="PYAV01000002">
    <property type="protein sequence ID" value="PSL50820.1"/>
    <property type="molecule type" value="Genomic_DNA"/>
</dbReference>
<name>A0A2P8HX70_9BACI</name>
<proteinExistence type="predicted"/>
<dbReference type="Proteomes" id="UP000242310">
    <property type="component" value="Unassembled WGS sequence"/>
</dbReference>
<dbReference type="OrthoDB" id="2679642at2"/>